<feature type="compositionally biased region" description="Polar residues" evidence="6">
    <location>
        <begin position="353"/>
        <end position="364"/>
    </location>
</feature>
<dbReference type="VEuPathDB" id="FungiDB:PODANS_1_7770"/>
<dbReference type="CDD" id="cd01941">
    <property type="entry name" value="YeiC_kinase_like"/>
    <property type="match status" value="1"/>
</dbReference>
<reference evidence="8" key="2">
    <citation type="submission" date="2008-07" db="EMBL/GenBank/DDBJ databases">
        <authorList>
            <person name="Genoscope - CEA"/>
        </authorList>
    </citation>
    <scope>NUCLEOTIDE SEQUENCE</scope>
    <source>
        <strain evidence="8">S mat+</strain>
    </source>
</reference>
<keyword evidence="2" id="KW-0378">Hydrolase</keyword>
<dbReference type="PANTHER" id="PTHR42909">
    <property type="entry name" value="ZGC:136858"/>
    <property type="match status" value="1"/>
</dbReference>
<keyword evidence="5" id="KW-0326">Glycosidase</keyword>
<keyword evidence="10" id="KW-1185">Reference proteome</keyword>
<dbReference type="RefSeq" id="XP_001912999.1">
    <property type="nucleotide sequence ID" value="XM_001912964.1"/>
</dbReference>
<keyword evidence="4" id="KW-0456">Lyase</keyword>
<feature type="domain" description="Carbohydrate kinase PfkB" evidence="7">
    <location>
        <begin position="717"/>
        <end position="767"/>
    </location>
</feature>
<dbReference type="Gene3D" id="3.40.1190.20">
    <property type="match status" value="1"/>
</dbReference>
<dbReference type="AlphaFoldDB" id="B2A8Y0"/>
<dbReference type="Pfam" id="PF04227">
    <property type="entry name" value="Indigoidine_A"/>
    <property type="match status" value="1"/>
</dbReference>
<dbReference type="InterPro" id="IPR022830">
    <property type="entry name" value="Indigdn_synthA-like"/>
</dbReference>
<evidence type="ECO:0000259" key="7">
    <source>
        <dbReference type="Pfam" id="PF00294"/>
    </source>
</evidence>
<dbReference type="HOGENOM" id="CLU_012201_3_0_1"/>
<accession>B2A8Y0</accession>
<dbReference type="STRING" id="515849.B2A8Y0"/>
<dbReference type="PANTHER" id="PTHR42909:SF1">
    <property type="entry name" value="CARBOHYDRATE KINASE PFKB DOMAIN-CONTAINING PROTEIN"/>
    <property type="match status" value="1"/>
</dbReference>
<dbReference type="Gene3D" id="3.40.1790.10">
    <property type="entry name" value="Indigoidine synthase domain"/>
    <property type="match status" value="1"/>
</dbReference>
<feature type="region of interest" description="Disordered" evidence="6">
    <location>
        <begin position="353"/>
        <end position="375"/>
    </location>
</feature>
<dbReference type="SUPFAM" id="SSF53613">
    <property type="entry name" value="Ribokinase-like"/>
    <property type="match status" value="1"/>
</dbReference>
<dbReference type="InterPro" id="IPR007342">
    <property type="entry name" value="PsuG"/>
</dbReference>
<evidence type="ECO:0000256" key="5">
    <source>
        <dbReference type="ARBA" id="ARBA00023295"/>
    </source>
</evidence>
<gene>
    <name evidence="8" type="ORF">PODANS_1_7770</name>
</gene>
<dbReference type="GO" id="GO:0004730">
    <property type="term" value="F:pseudouridylate synthase activity"/>
    <property type="evidence" value="ECO:0007669"/>
    <property type="project" value="InterPro"/>
</dbReference>
<feature type="domain" description="Carbohydrate kinase PfkB" evidence="7">
    <location>
        <begin position="383"/>
        <end position="608"/>
    </location>
</feature>
<dbReference type="EMBL" id="CU633438">
    <property type="protein sequence ID" value="CAP60481.1"/>
    <property type="molecule type" value="Genomic_DNA"/>
</dbReference>
<dbReference type="InterPro" id="IPR029056">
    <property type="entry name" value="Ribokinase-like"/>
</dbReference>
<evidence type="ECO:0000256" key="4">
    <source>
        <dbReference type="ARBA" id="ARBA00023239"/>
    </source>
</evidence>
<feature type="compositionally biased region" description="Basic and acidic residues" evidence="6">
    <location>
        <begin position="365"/>
        <end position="375"/>
    </location>
</feature>
<protein>
    <submittedName>
        <fullName evidence="8">Podospora anserina S mat+ genomic DNA chromosome 1, supercontig 1</fullName>
    </submittedName>
</protein>
<reference evidence="9" key="4">
    <citation type="submission" date="2015-04" db="EMBL/GenBank/DDBJ databases">
        <title>Maintaining two mating types: Structure of the mating type locus and its role in heterokaryosis in Podospora anserina.</title>
        <authorList>
            <person name="Grognet P."/>
            <person name="Bidard F."/>
            <person name="Kuchly C."/>
            <person name="Chan Ho Tong L."/>
            <person name="Coppin E."/>
            <person name="Ait Benkhali J."/>
            <person name="Couloux A."/>
            <person name="Wincker P."/>
            <person name="Debuchy R."/>
            <person name="Silar P."/>
        </authorList>
    </citation>
    <scope>NUCLEOTIDE SEQUENCE</scope>
</reference>
<dbReference type="GO" id="GO:0005737">
    <property type="term" value="C:cytoplasm"/>
    <property type="evidence" value="ECO:0007669"/>
    <property type="project" value="TreeGrafter"/>
</dbReference>
<dbReference type="eggNOG" id="KOG3009">
    <property type="taxonomic scope" value="Eukaryota"/>
</dbReference>
<dbReference type="Pfam" id="PF00294">
    <property type="entry name" value="PfkB"/>
    <property type="match status" value="2"/>
</dbReference>
<evidence type="ECO:0000256" key="1">
    <source>
        <dbReference type="ARBA" id="ARBA00022723"/>
    </source>
</evidence>
<dbReference type="OrthoDB" id="198885at2759"/>
<reference evidence="10" key="3">
    <citation type="journal article" date="2014" name="Genetics">
        <title>Maintaining two mating types: Structure of the mating type locus and its role in heterokaryosis in Podospora anserina.</title>
        <authorList>
            <person name="Grognet P."/>
            <person name="Bidard F."/>
            <person name="Kuchly C."/>
            <person name="Tong L.C.H."/>
            <person name="Coppin E."/>
            <person name="Benkhali J.A."/>
            <person name="Couloux A."/>
            <person name="Wincker P."/>
            <person name="Debuchy R."/>
            <person name="Silar P."/>
        </authorList>
    </citation>
    <scope>GENOME REANNOTATION</scope>
    <source>
        <strain evidence="10">S / ATCC MYA-4624 / DSM 980 / FGSC 10383</strain>
    </source>
</reference>
<organism evidence="8">
    <name type="scientific">Podospora anserina (strain S / ATCC MYA-4624 / DSM 980 / FGSC 10383)</name>
    <name type="common">Pleurage anserina</name>
    <dbReference type="NCBI Taxonomy" id="515849"/>
    <lineage>
        <taxon>Eukaryota</taxon>
        <taxon>Fungi</taxon>
        <taxon>Dikarya</taxon>
        <taxon>Ascomycota</taxon>
        <taxon>Pezizomycotina</taxon>
        <taxon>Sordariomycetes</taxon>
        <taxon>Sordariomycetidae</taxon>
        <taxon>Sordariales</taxon>
        <taxon>Podosporaceae</taxon>
        <taxon>Podospora</taxon>
        <taxon>Podospora anserina</taxon>
    </lineage>
</organism>
<dbReference type="Proteomes" id="UP000001197">
    <property type="component" value="Chromosome 1"/>
</dbReference>
<dbReference type="GO" id="GO:0046872">
    <property type="term" value="F:metal ion binding"/>
    <property type="evidence" value="ECO:0007669"/>
    <property type="project" value="UniProtKB-KW"/>
</dbReference>
<evidence type="ECO:0000256" key="3">
    <source>
        <dbReference type="ARBA" id="ARBA00023211"/>
    </source>
</evidence>
<proteinExistence type="predicted"/>
<evidence type="ECO:0000256" key="6">
    <source>
        <dbReference type="SAM" id="MobiDB-lite"/>
    </source>
</evidence>
<evidence type="ECO:0000256" key="2">
    <source>
        <dbReference type="ARBA" id="ARBA00022801"/>
    </source>
</evidence>
<dbReference type="EMBL" id="FO904936">
    <property type="protein sequence ID" value="CDP23126.1"/>
    <property type="molecule type" value="Genomic_DNA"/>
</dbReference>
<evidence type="ECO:0000313" key="8">
    <source>
        <dbReference type="EMBL" id="CAP60481.1"/>
    </source>
</evidence>
<keyword evidence="3" id="KW-0464">Manganese</keyword>
<dbReference type="SUPFAM" id="SSF110581">
    <property type="entry name" value="Indigoidine synthase A-like"/>
    <property type="match status" value="1"/>
</dbReference>
<keyword evidence="1" id="KW-0479">Metal-binding</keyword>
<dbReference type="InterPro" id="IPR011611">
    <property type="entry name" value="PfkB_dom"/>
</dbReference>
<dbReference type="KEGG" id="pan:PODANSg10048"/>
<dbReference type="GO" id="GO:0016798">
    <property type="term" value="F:hydrolase activity, acting on glycosyl bonds"/>
    <property type="evidence" value="ECO:0007669"/>
    <property type="project" value="UniProtKB-KW"/>
</dbReference>
<evidence type="ECO:0000313" key="9">
    <source>
        <dbReference type="EMBL" id="CDP23126.1"/>
    </source>
</evidence>
<evidence type="ECO:0000313" key="10">
    <source>
        <dbReference type="Proteomes" id="UP000001197"/>
    </source>
</evidence>
<dbReference type="GeneID" id="6197627"/>
<sequence>MALTRPLSKLLPKRPLLSTPSRRPYLTSSTPSHSWLRIHPEVSSAVRSNTPLVALESTIYTHGALGNDLNLEQIVRDHGAIPAVCGIYAGQATVGLTPEEITTMCDQGAKKVSRRDLAYLIGQGICGNKIHGGTTIAGTMILARQAGIRVFGTGGLGGVHQGGENTMDISADLTELGRTRVAVVSSGVKGFLDIPKTLEVLETQGVLVATFADGKDQKEVDFPAFWARESGVKSPAVVWDEKEAAAILLAQEKYDIETGMLFVNPLPKEFEIPRSEMEEVIRIAVKEAEEKAPGNENTPFVLRRIRELTDGRSVIANKALVRDNVARAAKIAVEFSKLVDGNPVTVGMASASNATVTQQPTSSKAETKPRVEKPKADHTVDILVAGSVALDLNCDYAGGGKTVSPALNTSNPASISQSVGGVGHNIAIAAHKVSEENNVRLCSMVGDDITVVNPDSSAGSTILSSLSAAGLDTSYIRVLGHEYPSARTAQYVAVNDAHKSLVLAMADMAIISTHSFPNYWNSAVNASKPKWMVVDANWAEHDIQTWIQAGHKHNAKIAFEPVSAAKAARLFPKLKNHHKKPELGLFPRPSVHLSTPNQYELLAMYEAANENGYLDTHNWFPIIDAFGIMRGAREQFVDIAGAAATDAGIPVQSVNLLPYIPTIITKLGSSGVLLTTLLEKGDPRIRDPEHARWVVSRTLSDHPSVGGVYMRMFPAAERVKEEDIVSVNGIGDTFTGVLIAGLARGGEVEELIDIAQRAAVFTLKSSKGVSDEVAGLRSELRRIVAKQ</sequence>
<name>B2A8Y0_PODAN</name>
<reference evidence="8 10" key="1">
    <citation type="journal article" date="2008" name="Genome Biol.">
        <title>The genome sequence of the model ascomycete fungus Podospora anserina.</title>
        <authorList>
            <person name="Espagne E."/>
            <person name="Lespinet O."/>
            <person name="Malagnac F."/>
            <person name="Da Silva C."/>
            <person name="Jaillon O."/>
            <person name="Porcel B.M."/>
            <person name="Couloux A."/>
            <person name="Aury J.-M."/>
            <person name="Segurens B."/>
            <person name="Poulain J."/>
            <person name="Anthouard V."/>
            <person name="Grossetete S."/>
            <person name="Khalili H."/>
            <person name="Coppin E."/>
            <person name="Dequard-Chablat M."/>
            <person name="Picard M."/>
            <person name="Contamine V."/>
            <person name="Arnaise S."/>
            <person name="Bourdais A."/>
            <person name="Berteaux-Lecellier V."/>
            <person name="Gautheret D."/>
            <person name="de Vries R.P."/>
            <person name="Battaglia E."/>
            <person name="Coutinho P.M."/>
            <person name="Danchin E.G.J."/>
            <person name="Henrissat B."/>
            <person name="El Khoury R."/>
            <person name="Sainsard-Chanet A."/>
            <person name="Boivin A."/>
            <person name="Pinan-Lucarre B."/>
            <person name="Sellem C.H."/>
            <person name="Debuchy R."/>
            <person name="Wincker P."/>
            <person name="Weissenbach J."/>
            <person name="Silar P."/>
        </authorList>
    </citation>
    <scope>NUCLEOTIDE SEQUENCE [LARGE SCALE GENOMIC DNA]</scope>
    <source>
        <strain evidence="10">S / ATCC MYA-4624 / DSM 980 / FGSC 10383</strain>
        <strain evidence="8">S mat+</strain>
    </source>
</reference>